<protein>
    <recommendedName>
        <fullName evidence="3">Excreted virulence factor EspC, type VII ESX diderm</fullName>
    </recommendedName>
</protein>
<gene>
    <name evidence="1" type="ORF">SAMN05216276_101674</name>
</gene>
<sequence length="119" mass="12594">MGRDGGIEVTHKAVKDAKTDLEEVLELMRPSPGNHKVTPVFAQNGAVQQLLGDRAAIGGFWPAAQGFQTSVQNAGTAVGGAYTEITTQLAYVIGLLNTAVTKLENTERDGMERAGQIQV</sequence>
<dbReference type="EMBL" id="FZOD01000016">
    <property type="protein sequence ID" value="SNS79435.1"/>
    <property type="molecule type" value="Genomic_DNA"/>
</dbReference>
<dbReference type="OrthoDB" id="3544147at2"/>
<dbReference type="AlphaFoldDB" id="A0A239HE70"/>
<name>A0A239HE70_9ACTN</name>
<evidence type="ECO:0000313" key="1">
    <source>
        <dbReference type="EMBL" id="SNS79435.1"/>
    </source>
</evidence>
<dbReference type="RefSeq" id="WP_089208482.1">
    <property type="nucleotide sequence ID" value="NZ_FZOD01000016.1"/>
</dbReference>
<proteinExistence type="predicted"/>
<evidence type="ECO:0000313" key="2">
    <source>
        <dbReference type="Proteomes" id="UP000198282"/>
    </source>
</evidence>
<organism evidence="1 2">
    <name type="scientific">Streptosporangium subroseum</name>
    <dbReference type="NCBI Taxonomy" id="106412"/>
    <lineage>
        <taxon>Bacteria</taxon>
        <taxon>Bacillati</taxon>
        <taxon>Actinomycetota</taxon>
        <taxon>Actinomycetes</taxon>
        <taxon>Streptosporangiales</taxon>
        <taxon>Streptosporangiaceae</taxon>
        <taxon>Streptosporangium</taxon>
    </lineage>
</organism>
<dbReference type="Proteomes" id="UP000198282">
    <property type="component" value="Unassembled WGS sequence"/>
</dbReference>
<evidence type="ECO:0008006" key="3">
    <source>
        <dbReference type="Google" id="ProtNLM"/>
    </source>
</evidence>
<accession>A0A239HE70</accession>
<reference evidence="1 2" key="1">
    <citation type="submission" date="2017-06" db="EMBL/GenBank/DDBJ databases">
        <authorList>
            <person name="Kim H.J."/>
            <person name="Triplett B.A."/>
        </authorList>
    </citation>
    <scope>NUCLEOTIDE SEQUENCE [LARGE SCALE GENOMIC DNA]</scope>
    <source>
        <strain evidence="1 2">CGMCC 4.2132</strain>
    </source>
</reference>
<keyword evidence="2" id="KW-1185">Reference proteome</keyword>